<dbReference type="AlphaFoldDB" id="A0A1F6VB04"/>
<protein>
    <submittedName>
        <fullName evidence="2">Uncharacterized protein</fullName>
    </submittedName>
</protein>
<dbReference type="EMBL" id="MFSP01000076">
    <property type="protein sequence ID" value="OGI66843.1"/>
    <property type="molecule type" value="Genomic_DNA"/>
</dbReference>
<comment type="caution">
    <text evidence="2">The sequence shown here is derived from an EMBL/GenBank/DDBJ whole genome shotgun (WGS) entry which is preliminary data.</text>
</comment>
<dbReference type="Proteomes" id="UP000179076">
    <property type="component" value="Unassembled WGS sequence"/>
</dbReference>
<accession>A0A1F6VB04</accession>
<gene>
    <name evidence="2" type="ORF">A2W18_02585</name>
</gene>
<evidence type="ECO:0000313" key="2">
    <source>
        <dbReference type="EMBL" id="OGI66843.1"/>
    </source>
</evidence>
<feature type="region of interest" description="Disordered" evidence="1">
    <location>
        <begin position="1"/>
        <end position="22"/>
    </location>
</feature>
<organism evidence="2 3">
    <name type="scientific">Candidatus Muproteobacteria bacterium RBG_16_60_9</name>
    <dbReference type="NCBI Taxonomy" id="1817755"/>
    <lineage>
        <taxon>Bacteria</taxon>
        <taxon>Pseudomonadati</taxon>
        <taxon>Pseudomonadota</taxon>
        <taxon>Candidatus Muproteobacteria</taxon>
    </lineage>
</organism>
<sequence>MVAGARNDKITKAVEQPPGSGTRQITAIDQAVLIDANSVTPGRRITAVVANPVLVNNPLHLEGKQNCRQFKDLQVEVKEPPRPTTGTVLAIFVTGTNRTT</sequence>
<proteinExistence type="predicted"/>
<reference evidence="2 3" key="1">
    <citation type="journal article" date="2016" name="Nat. Commun.">
        <title>Thousands of microbial genomes shed light on interconnected biogeochemical processes in an aquifer system.</title>
        <authorList>
            <person name="Anantharaman K."/>
            <person name="Brown C.T."/>
            <person name="Hug L.A."/>
            <person name="Sharon I."/>
            <person name="Castelle C.J."/>
            <person name="Probst A.J."/>
            <person name="Thomas B.C."/>
            <person name="Singh A."/>
            <person name="Wilkins M.J."/>
            <person name="Karaoz U."/>
            <person name="Brodie E.L."/>
            <person name="Williams K.H."/>
            <person name="Hubbard S.S."/>
            <person name="Banfield J.F."/>
        </authorList>
    </citation>
    <scope>NUCLEOTIDE SEQUENCE [LARGE SCALE GENOMIC DNA]</scope>
</reference>
<evidence type="ECO:0000313" key="3">
    <source>
        <dbReference type="Proteomes" id="UP000179076"/>
    </source>
</evidence>
<name>A0A1F6VB04_9PROT</name>
<evidence type="ECO:0000256" key="1">
    <source>
        <dbReference type="SAM" id="MobiDB-lite"/>
    </source>
</evidence>
<feature type="compositionally biased region" description="Basic and acidic residues" evidence="1">
    <location>
        <begin position="1"/>
        <end position="12"/>
    </location>
</feature>